<evidence type="ECO:0008006" key="4">
    <source>
        <dbReference type="Google" id="ProtNLM"/>
    </source>
</evidence>
<evidence type="ECO:0000256" key="1">
    <source>
        <dbReference type="SAM" id="Phobius"/>
    </source>
</evidence>
<accession>A0A538U8G9</accession>
<name>A0A538U8G9_UNCEI</name>
<keyword evidence="1" id="KW-0812">Transmembrane</keyword>
<gene>
    <name evidence="2" type="ORF">E6K80_03400</name>
</gene>
<dbReference type="EMBL" id="VBPA01000073">
    <property type="protein sequence ID" value="TMQ72184.1"/>
    <property type="molecule type" value="Genomic_DNA"/>
</dbReference>
<dbReference type="Proteomes" id="UP000319836">
    <property type="component" value="Unassembled WGS sequence"/>
</dbReference>
<keyword evidence="1" id="KW-0472">Membrane</keyword>
<comment type="caution">
    <text evidence="2">The sequence shown here is derived from an EMBL/GenBank/DDBJ whole genome shotgun (WGS) entry which is preliminary data.</text>
</comment>
<sequence>MNASGPTAPDGIARLEARVRWLTAQCSILTLGLLALVAWQFAPRPKVIEANAFVLRDREWKARGALGVRRDGSPFLRLNDPAGRERVMLAAREDGRALLRLTDGHDVFRARLELDPRGLPVLLLADADGKTRVTLAPLGAPYGGVSLLGEDRKVVWSAP</sequence>
<protein>
    <recommendedName>
        <fullName evidence="4">Photosynthetic complex assembly protein PuhC</fullName>
    </recommendedName>
</protein>
<reference evidence="2 3" key="1">
    <citation type="journal article" date="2019" name="Nat. Microbiol.">
        <title>Mediterranean grassland soil C-N compound turnover is dependent on rainfall and depth, and is mediated by genomically divergent microorganisms.</title>
        <authorList>
            <person name="Diamond S."/>
            <person name="Andeer P.F."/>
            <person name="Li Z."/>
            <person name="Crits-Christoph A."/>
            <person name="Burstein D."/>
            <person name="Anantharaman K."/>
            <person name="Lane K.R."/>
            <person name="Thomas B.C."/>
            <person name="Pan C."/>
            <person name="Northen T.R."/>
            <person name="Banfield J.F."/>
        </authorList>
    </citation>
    <scope>NUCLEOTIDE SEQUENCE [LARGE SCALE GENOMIC DNA]</scope>
    <source>
        <strain evidence="2">WS_10</strain>
    </source>
</reference>
<dbReference type="AlphaFoldDB" id="A0A538U8G9"/>
<evidence type="ECO:0000313" key="2">
    <source>
        <dbReference type="EMBL" id="TMQ72184.1"/>
    </source>
</evidence>
<keyword evidence="1" id="KW-1133">Transmembrane helix</keyword>
<feature type="transmembrane region" description="Helical" evidence="1">
    <location>
        <begin position="21"/>
        <end position="42"/>
    </location>
</feature>
<organism evidence="2 3">
    <name type="scientific">Eiseniibacteriota bacterium</name>
    <dbReference type="NCBI Taxonomy" id="2212470"/>
    <lineage>
        <taxon>Bacteria</taxon>
        <taxon>Candidatus Eiseniibacteriota</taxon>
    </lineage>
</organism>
<evidence type="ECO:0000313" key="3">
    <source>
        <dbReference type="Proteomes" id="UP000319836"/>
    </source>
</evidence>
<proteinExistence type="predicted"/>